<reference evidence="1" key="1">
    <citation type="submission" date="2019-08" db="EMBL/GenBank/DDBJ databases">
        <authorList>
            <person name="Kucharzyk K."/>
            <person name="Murdoch R.W."/>
            <person name="Higgins S."/>
            <person name="Loffler F."/>
        </authorList>
    </citation>
    <scope>NUCLEOTIDE SEQUENCE</scope>
</reference>
<dbReference type="InterPro" id="IPR000801">
    <property type="entry name" value="Esterase-like"/>
</dbReference>
<proteinExistence type="predicted"/>
<name>A0A645C8E6_9ZZZZ</name>
<accession>A0A645C8E6</accession>
<dbReference type="EMBL" id="VSSQ01025498">
    <property type="protein sequence ID" value="MPM73661.1"/>
    <property type="molecule type" value="Genomic_DNA"/>
</dbReference>
<dbReference type="AlphaFoldDB" id="A0A645C8E6"/>
<dbReference type="PANTHER" id="PTHR48098">
    <property type="entry name" value="ENTEROCHELIN ESTERASE-RELATED"/>
    <property type="match status" value="1"/>
</dbReference>
<organism evidence="1">
    <name type="scientific">bioreactor metagenome</name>
    <dbReference type="NCBI Taxonomy" id="1076179"/>
    <lineage>
        <taxon>unclassified sequences</taxon>
        <taxon>metagenomes</taxon>
        <taxon>ecological metagenomes</taxon>
    </lineage>
</organism>
<dbReference type="Gene3D" id="3.40.50.1820">
    <property type="entry name" value="alpha/beta hydrolase"/>
    <property type="match status" value="1"/>
</dbReference>
<dbReference type="InterPro" id="IPR050583">
    <property type="entry name" value="Mycobacterial_A85_antigen"/>
</dbReference>
<gene>
    <name evidence="1" type="ORF">SDC9_120643</name>
</gene>
<evidence type="ECO:0000313" key="1">
    <source>
        <dbReference type="EMBL" id="MPM73661.1"/>
    </source>
</evidence>
<sequence length="307" mass="34783">MKKMKKWLLNFFAILVLLLSVYFTGTWSELFVDFQHAYFSLQNFGQKETKSQILDVEFFSPTLQSERKLAIYLPADYDKSQERYPVLYLLHGDPGDEQDWVVNADIQNVLDTLVVQGKIPRVIVVFPDGNGPNVSDGQYLNSVSQNQGLEDYLAADVVEYIDSQYRTLPNRESRAIGGNSSGGFGAINIALHHPEEFSTILLESAYFVLPNDSCKELLGKKTALCALNSPLQYLAKARLPEDFFIYLNYGSEDDDYILQENKEMAVALKKQMVTFFDQQTPGAHGWGMWNENIAEALTQTLSRLSTE</sequence>
<protein>
    <recommendedName>
        <fullName evidence="2">Endo-1,4-beta-xylanase Z</fullName>
    </recommendedName>
</protein>
<comment type="caution">
    <text evidence="1">The sequence shown here is derived from an EMBL/GenBank/DDBJ whole genome shotgun (WGS) entry which is preliminary data.</text>
</comment>
<dbReference type="SUPFAM" id="SSF53474">
    <property type="entry name" value="alpha/beta-Hydrolases"/>
    <property type="match status" value="1"/>
</dbReference>
<evidence type="ECO:0008006" key="2">
    <source>
        <dbReference type="Google" id="ProtNLM"/>
    </source>
</evidence>
<dbReference type="InterPro" id="IPR029058">
    <property type="entry name" value="AB_hydrolase_fold"/>
</dbReference>
<dbReference type="PANTHER" id="PTHR48098:SF6">
    <property type="entry name" value="FERRI-BACILLIBACTIN ESTERASE BESA"/>
    <property type="match status" value="1"/>
</dbReference>
<dbReference type="Pfam" id="PF00756">
    <property type="entry name" value="Esterase"/>
    <property type="match status" value="1"/>
</dbReference>